<name>A0A7J3SKX6_9CREN</name>
<dbReference type="InterPro" id="IPR012340">
    <property type="entry name" value="NA-bd_OB-fold"/>
</dbReference>
<dbReference type="Gene3D" id="2.40.50.140">
    <property type="entry name" value="Nucleic acid-binding proteins"/>
    <property type="match status" value="1"/>
</dbReference>
<gene>
    <name evidence="2" type="ORF">ENW83_02085</name>
</gene>
<feature type="domain" description="TRAM" evidence="1">
    <location>
        <begin position="40"/>
        <end position="99"/>
    </location>
</feature>
<evidence type="ECO:0000313" key="2">
    <source>
        <dbReference type="EMBL" id="HGZ59983.1"/>
    </source>
</evidence>
<accession>A0A7J3SKX6</accession>
<comment type="caution">
    <text evidence="2">The sequence shown here is derived from an EMBL/GenBank/DDBJ whole genome shotgun (WGS) entry which is preliminary data.</text>
</comment>
<proteinExistence type="predicted"/>
<organism evidence="2">
    <name type="scientific">Fervidicoccus fontis</name>
    <dbReference type="NCBI Taxonomy" id="683846"/>
    <lineage>
        <taxon>Archaea</taxon>
        <taxon>Thermoproteota</taxon>
        <taxon>Thermoprotei</taxon>
        <taxon>Fervidicoccales</taxon>
        <taxon>Fervidicoccaceae</taxon>
        <taxon>Fervidicoccus</taxon>
    </lineage>
</organism>
<dbReference type="PROSITE" id="PS50926">
    <property type="entry name" value="TRAM"/>
    <property type="match status" value="1"/>
</dbReference>
<reference evidence="2" key="1">
    <citation type="journal article" date="2020" name="mSystems">
        <title>Genome- and Community-Level Interaction Insights into Carbon Utilization and Element Cycling Functions of Hydrothermarchaeota in Hydrothermal Sediment.</title>
        <authorList>
            <person name="Zhou Z."/>
            <person name="Liu Y."/>
            <person name="Xu W."/>
            <person name="Pan J."/>
            <person name="Luo Z.H."/>
            <person name="Li M."/>
        </authorList>
    </citation>
    <scope>NUCLEOTIDE SEQUENCE [LARGE SCALE GENOMIC DNA]</scope>
    <source>
        <strain evidence="2">SpSt-885</strain>
    </source>
</reference>
<evidence type="ECO:0000259" key="1">
    <source>
        <dbReference type="PROSITE" id="PS50926"/>
    </source>
</evidence>
<dbReference type="EMBL" id="DTLS01000055">
    <property type="protein sequence ID" value="HGZ59983.1"/>
    <property type="molecule type" value="Genomic_DNA"/>
</dbReference>
<dbReference type="SUPFAM" id="SSF50249">
    <property type="entry name" value="Nucleic acid-binding proteins"/>
    <property type="match status" value="1"/>
</dbReference>
<dbReference type="Pfam" id="PF01938">
    <property type="entry name" value="TRAM"/>
    <property type="match status" value="1"/>
</dbReference>
<dbReference type="AlphaFoldDB" id="A0A7J3SKX6"/>
<sequence length="102" mass="11521">MVVLLMTKYRDHKEVYTRDYSRWSVYPKIPKPDEFGPHNKVYPGAVVTLEISDIDEKGRGVGLINKIKIHVNGGCTVGDKVKAKIIEKRGEEALADLLEVLK</sequence>
<dbReference type="InterPro" id="IPR002792">
    <property type="entry name" value="TRAM_dom"/>
</dbReference>
<protein>
    <submittedName>
        <fullName evidence="2">TRAM domain-containing protein</fullName>
    </submittedName>
</protein>